<dbReference type="PANTHER" id="PTHR35099:SF10">
    <property type="entry name" value="BZIP DOMAIN-CONTAINING PROTEIN"/>
    <property type="match status" value="1"/>
</dbReference>
<sequence length="251" mass="27508">MSENDEWVHVALMDDAIVADLIVRFRQAPRCLRKGKAPDTAAAPLCPRWNVRHQRSKQVIKEKARESPLSASPTTPLSWSEATSVSGEGAEESSRFPRLINSARSESLPVAVNEEHINKRGRKRKQNVAELRAVESLLLNESIALKSELEMLRSNVEKVRAVNASLKRMTFDVPSRHMMETSTAAAASKQAALNQSVQPVVARDPTCSISQGATCIKLDQCLPNLSSEGAKEPSFLLPDLNLPADESGFEG</sequence>
<dbReference type="OrthoDB" id="1724644at2759"/>
<reference evidence="2 3" key="1">
    <citation type="journal article" date="2020" name="Nat. Commun.">
        <title>Genome of Tripterygium wilfordii and identification of cytochrome P450 involved in triptolide biosynthesis.</title>
        <authorList>
            <person name="Tu L."/>
            <person name="Su P."/>
            <person name="Zhang Z."/>
            <person name="Gao L."/>
            <person name="Wang J."/>
            <person name="Hu T."/>
            <person name="Zhou J."/>
            <person name="Zhang Y."/>
            <person name="Zhao Y."/>
            <person name="Liu Y."/>
            <person name="Song Y."/>
            <person name="Tong Y."/>
            <person name="Lu Y."/>
            <person name="Yang J."/>
            <person name="Xu C."/>
            <person name="Jia M."/>
            <person name="Peters R.J."/>
            <person name="Huang L."/>
            <person name="Gao W."/>
        </authorList>
    </citation>
    <scope>NUCLEOTIDE SEQUENCE [LARGE SCALE GENOMIC DNA]</scope>
    <source>
        <strain evidence="3">cv. XIE 37</strain>
        <tissue evidence="2">Leaf</tissue>
    </source>
</reference>
<feature type="compositionally biased region" description="Low complexity" evidence="1">
    <location>
        <begin position="67"/>
        <end position="80"/>
    </location>
</feature>
<accession>A0A7J7BYL0</accession>
<protein>
    <submittedName>
        <fullName evidence="2">Uncharacterized protein</fullName>
    </submittedName>
</protein>
<dbReference type="Proteomes" id="UP000593562">
    <property type="component" value="Unassembled WGS sequence"/>
</dbReference>
<name>A0A7J7BYL0_TRIWF</name>
<comment type="caution">
    <text evidence="2">The sequence shown here is derived from an EMBL/GenBank/DDBJ whole genome shotgun (WGS) entry which is preliminary data.</text>
</comment>
<proteinExistence type="predicted"/>
<feature type="region of interest" description="Disordered" evidence="1">
    <location>
        <begin position="229"/>
        <end position="251"/>
    </location>
</feature>
<dbReference type="EMBL" id="JAAARO010000022">
    <property type="protein sequence ID" value="KAF5726963.1"/>
    <property type="molecule type" value="Genomic_DNA"/>
</dbReference>
<feature type="region of interest" description="Disordered" evidence="1">
    <location>
        <begin position="56"/>
        <end position="95"/>
    </location>
</feature>
<evidence type="ECO:0000313" key="3">
    <source>
        <dbReference type="Proteomes" id="UP000593562"/>
    </source>
</evidence>
<dbReference type="PANTHER" id="PTHR35099">
    <property type="entry name" value="OS02G0182700 PROTEIN"/>
    <property type="match status" value="1"/>
</dbReference>
<dbReference type="AlphaFoldDB" id="A0A7J7BYL0"/>
<gene>
    <name evidence="2" type="ORF">HS088_TW22G00648</name>
</gene>
<organism evidence="2 3">
    <name type="scientific">Tripterygium wilfordii</name>
    <name type="common">Thunder God vine</name>
    <dbReference type="NCBI Taxonomy" id="458696"/>
    <lineage>
        <taxon>Eukaryota</taxon>
        <taxon>Viridiplantae</taxon>
        <taxon>Streptophyta</taxon>
        <taxon>Embryophyta</taxon>
        <taxon>Tracheophyta</taxon>
        <taxon>Spermatophyta</taxon>
        <taxon>Magnoliopsida</taxon>
        <taxon>eudicotyledons</taxon>
        <taxon>Gunneridae</taxon>
        <taxon>Pentapetalae</taxon>
        <taxon>rosids</taxon>
        <taxon>fabids</taxon>
        <taxon>Celastrales</taxon>
        <taxon>Celastraceae</taxon>
        <taxon>Tripterygium</taxon>
    </lineage>
</organism>
<evidence type="ECO:0000313" key="2">
    <source>
        <dbReference type="EMBL" id="KAF5726963.1"/>
    </source>
</evidence>
<evidence type="ECO:0000256" key="1">
    <source>
        <dbReference type="SAM" id="MobiDB-lite"/>
    </source>
</evidence>
<dbReference type="InParanoid" id="A0A7J7BYL0"/>
<keyword evidence="3" id="KW-1185">Reference proteome</keyword>